<reference evidence="6" key="3">
    <citation type="submission" date="2020-12" db="UniProtKB">
        <authorList>
            <consortium name="EnsemblPlants"/>
        </authorList>
    </citation>
    <scope>IDENTIFICATION</scope>
</reference>
<feature type="signal peptide" evidence="3">
    <location>
        <begin position="1"/>
        <end position="29"/>
    </location>
</feature>
<dbReference type="PANTHER" id="PTHR31513">
    <property type="entry name" value="EPHRIN TYPE-B RECEPTOR"/>
    <property type="match status" value="1"/>
</dbReference>
<feature type="transmembrane region" description="Helical" evidence="2">
    <location>
        <begin position="1315"/>
        <end position="1340"/>
    </location>
</feature>
<feature type="compositionally biased region" description="Gly residues" evidence="1">
    <location>
        <begin position="648"/>
        <end position="661"/>
    </location>
</feature>
<feature type="compositionally biased region" description="Gly residues" evidence="1">
    <location>
        <begin position="205"/>
        <end position="214"/>
    </location>
</feature>
<evidence type="ECO:0000259" key="4">
    <source>
        <dbReference type="Pfam" id="PF26010"/>
    </source>
</evidence>
<keyword evidence="7" id="KW-1185">Reference proteome</keyword>
<evidence type="ECO:0000256" key="2">
    <source>
        <dbReference type="SAM" id="Phobius"/>
    </source>
</evidence>
<evidence type="ECO:0000313" key="7">
    <source>
        <dbReference type="Proteomes" id="UP000006727"/>
    </source>
</evidence>
<feature type="region of interest" description="Disordered" evidence="1">
    <location>
        <begin position="648"/>
        <end position="691"/>
    </location>
</feature>
<keyword evidence="2" id="KW-0812">Transmembrane</keyword>
<proteinExistence type="predicted"/>
<dbReference type="OrthoDB" id="122018at2759"/>
<feature type="transmembrane region" description="Helical" evidence="2">
    <location>
        <begin position="903"/>
        <end position="928"/>
    </location>
</feature>
<feature type="compositionally biased region" description="Basic and acidic residues" evidence="1">
    <location>
        <begin position="47"/>
        <end position="58"/>
    </location>
</feature>
<dbReference type="Pfam" id="PF26010">
    <property type="entry name" value="DUF8003"/>
    <property type="match status" value="1"/>
</dbReference>
<feature type="region of interest" description="Disordered" evidence="1">
    <location>
        <begin position="183"/>
        <end position="257"/>
    </location>
</feature>
<dbReference type="InterPro" id="IPR058316">
    <property type="entry name" value="DUF8003"/>
</dbReference>
<dbReference type="STRING" id="3218.A0A2K1JCX5"/>
<dbReference type="Gramene" id="Pp3c15_12090V3.1">
    <property type="protein sequence ID" value="Pp3c15_12090V3.1"/>
    <property type="gene ID" value="Pp3c15_12090"/>
</dbReference>
<dbReference type="Gramene" id="Pp3c15_12090V3.3">
    <property type="protein sequence ID" value="Pp3c15_12090V3.3"/>
    <property type="gene ID" value="Pp3c15_12090"/>
</dbReference>
<dbReference type="PaxDb" id="3218-PP1S258_17V6.1"/>
<dbReference type="RefSeq" id="XP_024395824.1">
    <property type="nucleotide sequence ID" value="XM_024540056.2"/>
</dbReference>
<feature type="compositionally biased region" description="Basic and acidic residues" evidence="1">
    <location>
        <begin position="216"/>
        <end position="229"/>
    </location>
</feature>
<reference evidence="5 7" key="2">
    <citation type="journal article" date="2018" name="Plant J.">
        <title>The Physcomitrella patens chromosome-scale assembly reveals moss genome structure and evolution.</title>
        <authorList>
            <person name="Lang D."/>
            <person name="Ullrich K.K."/>
            <person name="Murat F."/>
            <person name="Fuchs J."/>
            <person name="Jenkins J."/>
            <person name="Haas F.B."/>
            <person name="Piednoel M."/>
            <person name="Gundlach H."/>
            <person name="Van Bel M."/>
            <person name="Meyberg R."/>
            <person name="Vives C."/>
            <person name="Morata J."/>
            <person name="Symeonidi A."/>
            <person name="Hiss M."/>
            <person name="Muchero W."/>
            <person name="Kamisugi Y."/>
            <person name="Saleh O."/>
            <person name="Blanc G."/>
            <person name="Decker E.L."/>
            <person name="van Gessel N."/>
            <person name="Grimwood J."/>
            <person name="Hayes R.D."/>
            <person name="Graham S.W."/>
            <person name="Gunter L.E."/>
            <person name="McDaniel S.F."/>
            <person name="Hoernstein S.N.W."/>
            <person name="Larsson A."/>
            <person name="Li F.W."/>
            <person name="Perroud P.F."/>
            <person name="Phillips J."/>
            <person name="Ranjan P."/>
            <person name="Rokshar D.S."/>
            <person name="Rothfels C.J."/>
            <person name="Schneider L."/>
            <person name="Shu S."/>
            <person name="Stevenson D.W."/>
            <person name="Thummler F."/>
            <person name="Tillich M."/>
            <person name="Villarreal Aguilar J.C."/>
            <person name="Widiez T."/>
            <person name="Wong G.K."/>
            <person name="Wymore A."/>
            <person name="Zhang Y."/>
            <person name="Zimmer A.D."/>
            <person name="Quatrano R.S."/>
            <person name="Mayer K.F.X."/>
            <person name="Goodstein D."/>
            <person name="Casacuberta J.M."/>
            <person name="Vandepoele K."/>
            <person name="Reski R."/>
            <person name="Cuming A.C."/>
            <person name="Tuskan G.A."/>
            <person name="Maumus F."/>
            <person name="Salse J."/>
            <person name="Schmutz J."/>
            <person name="Rensing S.A."/>
        </authorList>
    </citation>
    <scope>NUCLEOTIDE SEQUENCE [LARGE SCALE GENOMIC DNA]</scope>
    <source>
        <strain evidence="6 7">cv. Gransden 2004</strain>
    </source>
</reference>
<dbReference type="EMBL" id="ABEU02000015">
    <property type="protein sequence ID" value="PNR39369.1"/>
    <property type="molecule type" value="Genomic_DNA"/>
</dbReference>
<keyword evidence="2" id="KW-0472">Membrane</keyword>
<keyword evidence="2" id="KW-1133">Transmembrane helix</keyword>
<name>A0A2K1JCX5_PHYPA</name>
<organism evidence="5">
    <name type="scientific">Physcomitrium patens</name>
    <name type="common">Spreading-leaved earth moss</name>
    <name type="synonym">Physcomitrella patens</name>
    <dbReference type="NCBI Taxonomy" id="3218"/>
    <lineage>
        <taxon>Eukaryota</taxon>
        <taxon>Viridiplantae</taxon>
        <taxon>Streptophyta</taxon>
        <taxon>Embryophyta</taxon>
        <taxon>Bryophyta</taxon>
        <taxon>Bryophytina</taxon>
        <taxon>Bryopsida</taxon>
        <taxon>Funariidae</taxon>
        <taxon>Funariales</taxon>
        <taxon>Funariaceae</taxon>
        <taxon>Physcomitrium</taxon>
    </lineage>
</organism>
<dbReference type="Proteomes" id="UP000006727">
    <property type="component" value="Chromosome 15"/>
</dbReference>
<dbReference type="KEGG" id="ppp:112291995"/>
<sequence>MKVANSLRLWSKWFLFLEILASLAIFTTSENSLIRQPASQSISSSSSEDRNSWRPDVKPPWRANVKLNGNPPRCEASQMRYDPECYSKLANQSVGCESDLGGVGSLDSFCRLRSSVVLGTTSLIVGAGTLEIDHHVSLACPTAGCEIVVLLSGNLILGPDSSISGGSLTIQAENVTVLDRSSITSTASAGDPPIGTSGTPSNTEGAGGGHGGRGASCERSEDKDQRDTWGGDTYSWETLTAPWSHGSRGGTTEERDLDLGGAGGGRIAITTVELNLNGVIEANGGSVGLHGGGGSGGSIIISARNIDGKDGTISASGGSGRGGGGGGRVAVLYERLHGVDIFSNGGDSLACPQNAGSAGTHFDVKTQSLIISNNNKKSRTDTVLYSFPVRPLWSSVVLKESARVGVPMQWSRIQVAGAVRLMSNSLLNFGTQFSSSELELISGDFVMDNSTLLVYGALRLTANMLSLTNSLIDIVAALDELTIATSVVEASNLACIRGGSTIRSNANLGVHGQGLLELQGARDSIMAQRLFISLFFNVIIGPGASLRAPLENDSSIQARITSMYCNEPFCPTEVLSPSEDCTLNVLSPFTLQICRVEDVSIYGEVSGSVVHIQRARNIAVNREGVLTASGLGCVEGLGVGNVRQGGAGGGGGHGSNGGSGVLDGMKSEGGASYGNKEMPCELGSGGGNPGAGSSTAGGGLIVVGSMEHPVSMLDVCGVVAADGESSTRADPVEAQLGGGPGGGSGGSLLLFLQTMTLRNGSILSTAGGQGGAVGGGGGAGGRIHFHWADIPTGEDYVPIATVEGLIVTGGGEGSNDGLKGGDSNVSGKQCPRGLYGLYCVECPVGTYKNETGSSRELCRECPPLPPRAEHVYVRGGASKPTCPYQCISEKYRTPHCYTMLEDLIYTLGGPYLFILFLSSVMVILALMLSVARMKLVGNDDYSRTTVTPRGLHVEQSFPFLESLNEVLETTRVEESQRHVHRVYFMGCNSFNEPWHLPHSPPDQIADFVYEDAFNRFVDEVNGLAAYQWWEGSVHSILTLLAYPFAWSWQQWRRREKLQRLQEFVHSEYDHVCLRSCRSRALYEGLKMAAGPDLILAYIDVFLGGDEKKLAPTLHERLPMLMIFGGNGSYLSAYNFHSDNLLTNLMSQAVPATTWYRLAAGLNAQLRTVRKGSLRTNLFPVISWVESHVNPWLFEHGLRIDLAWCQATASGYYQLGILLSEPGDIPQYVLPASLLNVPPRSPGSISAGSLGCVEEGTTRRTQSWHQGRSYSLLRYRQRIGGSTLDAVSVKSLEDRHHAMFPLSFLLRNTRPIGQQASVGLAMSLLILLDLSLTLLMLLQFYSVSVEAVLLILLSLPLSSVLPCAAGLNALFSHGSKRSAGLARVFALWNVASLVNVLMALAIGFLHYNVALNLHSKHIPRRYINSEKDTWWVLPALLLIVKCVQARTIDLHVANLEVQDRSLYSSDPLKFWEP</sequence>
<evidence type="ECO:0000313" key="6">
    <source>
        <dbReference type="EnsemblPlants" id="Pp3c15_12090V3.1"/>
    </source>
</evidence>
<evidence type="ECO:0000256" key="1">
    <source>
        <dbReference type="SAM" id="MobiDB-lite"/>
    </source>
</evidence>
<feature type="chain" id="PRO_5043158080" description="DUF8003 domain-containing protein" evidence="3">
    <location>
        <begin position="30"/>
        <end position="1472"/>
    </location>
</feature>
<dbReference type="SMART" id="SM01411">
    <property type="entry name" value="Ephrin_rec_like"/>
    <property type="match status" value="1"/>
</dbReference>
<dbReference type="GeneID" id="112291995"/>
<evidence type="ECO:0000256" key="3">
    <source>
        <dbReference type="SAM" id="SignalP"/>
    </source>
</evidence>
<dbReference type="OMA" id="NGEYNPP"/>
<feature type="transmembrane region" description="Helical" evidence="2">
    <location>
        <begin position="1383"/>
        <end position="1406"/>
    </location>
</feature>
<keyword evidence="3" id="KW-0732">Signal</keyword>
<dbReference type="EnsemblPlants" id="Pp3c15_12090V3.3">
    <property type="protein sequence ID" value="Pp3c15_12090V3.3"/>
    <property type="gene ID" value="Pp3c15_12090"/>
</dbReference>
<accession>A0A2K1JCX5</accession>
<dbReference type="EnsemblPlants" id="Pp3c15_12090V3.1">
    <property type="protein sequence ID" value="Pp3c15_12090V3.1"/>
    <property type="gene ID" value="Pp3c15_12090"/>
</dbReference>
<feature type="region of interest" description="Disordered" evidence="1">
    <location>
        <begin position="37"/>
        <end position="58"/>
    </location>
</feature>
<dbReference type="PANTHER" id="PTHR31513:SF2">
    <property type="entry name" value="MRAZ"/>
    <property type="match status" value="1"/>
</dbReference>
<reference evidence="5 7" key="1">
    <citation type="journal article" date="2008" name="Science">
        <title>The Physcomitrella genome reveals evolutionary insights into the conquest of land by plants.</title>
        <authorList>
            <person name="Rensing S."/>
            <person name="Lang D."/>
            <person name="Zimmer A."/>
            <person name="Terry A."/>
            <person name="Salamov A."/>
            <person name="Shapiro H."/>
            <person name="Nishiyama T."/>
            <person name="Perroud P.-F."/>
            <person name="Lindquist E."/>
            <person name="Kamisugi Y."/>
            <person name="Tanahashi T."/>
            <person name="Sakakibara K."/>
            <person name="Fujita T."/>
            <person name="Oishi K."/>
            <person name="Shin-I T."/>
            <person name="Kuroki Y."/>
            <person name="Toyoda A."/>
            <person name="Suzuki Y."/>
            <person name="Hashimoto A."/>
            <person name="Yamaguchi K."/>
            <person name="Sugano A."/>
            <person name="Kohara Y."/>
            <person name="Fujiyama A."/>
            <person name="Anterola A."/>
            <person name="Aoki S."/>
            <person name="Ashton N."/>
            <person name="Barbazuk W.B."/>
            <person name="Barker E."/>
            <person name="Bennetzen J."/>
            <person name="Bezanilla M."/>
            <person name="Blankenship R."/>
            <person name="Cho S.H."/>
            <person name="Dutcher S."/>
            <person name="Estelle M."/>
            <person name="Fawcett J.A."/>
            <person name="Gundlach H."/>
            <person name="Hanada K."/>
            <person name="Heyl A."/>
            <person name="Hicks K.A."/>
            <person name="Hugh J."/>
            <person name="Lohr M."/>
            <person name="Mayer K."/>
            <person name="Melkozernov A."/>
            <person name="Murata T."/>
            <person name="Nelson D."/>
            <person name="Pils B."/>
            <person name="Prigge M."/>
            <person name="Reiss B."/>
            <person name="Renner T."/>
            <person name="Rombauts S."/>
            <person name="Rushton P."/>
            <person name="Sanderfoot A."/>
            <person name="Schween G."/>
            <person name="Shiu S.-H."/>
            <person name="Stueber K."/>
            <person name="Theodoulou F.L."/>
            <person name="Tu H."/>
            <person name="Van de Peer Y."/>
            <person name="Verrier P.J."/>
            <person name="Waters E."/>
            <person name="Wood A."/>
            <person name="Yang L."/>
            <person name="Cove D."/>
            <person name="Cuming A."/>
            <person name="Hasebe M."/>
            <person name="Lucas S."/>
            <person name="Mishler D.B."/>
            <person name="Reski R."/>
            <person name="Grigoriev I."/>
            <person name="Quatrano R.S."/>
            <person name="Boore J.L."/>
        </authorList>
    </citation>
    <scope>NUCLEOTIDE SEQUENCE [LARGE SCALE GENOMIC DNA]</scope>
    <source>
        <strain evidence="6 7">cv. Gransden 2004</strain>
    </source>
</reference>
<protein>
    <recommendedName>
        <fullName evidence="4">DUF8003 domain-containing protein</fullName>
    </recommendedName>
</protein>
<feature type="domain" description="DUF8003" evidence="4">
    <location>
        <begin position="825"/>
        <end position="897"/>
    </location>
</feature>
<feature type="transmembrane region" description="Helical" evidence="2">
    <location>
        <begin position="1346"/>
        <end position="1371"/>
    </location>
</feature>
<evidence type="ECO:0000313" key="5">
    <source>
        <dbReference type="EMBL" id="PNR39369.1"/>
    </source>
</evidence>
<gene>
    <name evidence="6" type="primary">LOC112291995</name>
    <name evidence="5" type="ORF">PHYPA_019647</name>
</gene>